<dbReference type="STRING" id="1071383.J7RWP1"/>
<dbReference type="OrthoDB" id="531008at2759"/>
<evidence type="ECO:0000313" key="5">
    <source>
        <dbReference type="EMBL" id="CCK69432.1"/>
    </source>
</evidence>
<dbReference type="KEGG" id="kng:KNAG_0C03230"/>
<dbReference type="Proteomes" id="UP000006310">
    <property type="component" value="Chromosome 3"/>
</dbReference>
<dbReference type="CDD" id="cd02859">
    <property type="entry name" value="E_set_AMPKbeta_like_N"/>
    <property type="match status" value="1"/>
</dbReference>
<reference evidence="5 6" key="1">
    <citation type="journal article" date="2011" name="Proc. Natl. Acad. Sci. U.S.A.">
        <title>Evolutionary erosion of yeast sex chromosomes by mating-type switching accidents.</title>
        <authorList>
            <person name="Gordon J.L."/>
            <person name="Armisen D."/>
            <person name="Proux-Wera E."/>
            <person name="Oheigeartaigh S.S."/>
            <person name="Byrne K.P."/>
            <person name="Wolfe K.H."/>
        </authorList>
    </citation>
    <scope>NUCLEOTIDE SEQUENCE [LARGE SCALE GENOMIC DNA]</scope>
    <source>
        <strain evidence="6">ATCC MYA-139 / BCRC 22969 / CBS 8797 / CCRC 22969 / KCTC 17520 / NBRC 10181 / NCYC 3082</strain>
    </source>
</reference>
<dbReference type="InterPro" id="IPR032640">
    <property type="entry name" value="AMPK1_CBM"/>
</dbReference>
<dbReference type="HOGENOM" id="CLU_485765_0_0_1"/>
<protein>
    <recommendedName>
        <fullName evidence="4">Association with the SNF1 complex (ASC) domain-containing protein</fullName>
    </recommendedName>
</protein>
<dbReference type="GO" id="GO:0005634">
    <property type="term" value="C:nucleus"/>
    <property type="evidence" value="ECO:0007669"/>
    <property type="project" value="TreeGrafter"/>
</dbReference>
<dbReference type="InterPro" id="IPR006828">
    <property type="entry name" value="ASC_dom"/>
</dbReference>
<accession>J7RWP1</accession>
<dbReference type="PANTHER" id="PTHR10343">
    <property type="entry name" value="5'-AMP-ACTIVATED PROTEIN KINASE , BETA SUBUNIT"/>
    <property type="match status" value="1"/>
</dbReference>
<feature type="domain" description="Association with the SNF1 complex (ASC)" evidence="4">
    <location>
        <begin position="407"/>
        <end position="556"/>
    </location>
</feature>
<sequence length="561" mass="63107">MSSHSLDEGNIGKNLANLRLDAAAVADGVQTDGSDGTRSVRSDVHRHRHHHKHKHVQGTEALDPDSGIVQNQDRVLNQAILQHAIKKDMKRKRNDSNASGTAAAVLHNHRQQQQQEENVEGPTLVGAQTGAASGEMSATAAIMLKLYGDKNQLAHEVHEAREVHEVKSAASNVRLPEVKKIKKPLPEKETEKVRTQVAAADEQFSNFSDFENENVRVILKWRDPQLQPYQGTGAAIKSHDIYSTLRAIKSELITPERENKEDLLYLDYDAKKKDWFVPDLYLPPGIYRLKFLINGMLLHSNFLPTATDAAGTIVNWFEVLPGYETIEPYRDESMIGQDDESIDSQPYKSTTDVTDYAGISRSSSVVSKHSKSNLRLPNLHITSLNKESSASVNEANETNEGNDIQLLPEPKYEYSTEIPELFQFDDVNTRKTNDIKEVRKESKLETLYPNGKFDFTLARVVNSNQDALFASIQKIGKMTTEEAEEYFLTKFKVSDLPIYLNSTYLNKNFSGEVNHIIPHVNLRHLLTTSIKEDIICVGCTTRYAGKFITQVIYAPCSYDKQ</sequence>
<dbReference type="SMART" id="SM01010">
    <property type="entry name" value="AMPKBI"/>
    <property type="match status" value="1"/>
</dbReference>
<dbReference type="Gene3D" id="2.60.40.10">
    <property type="entry name" value="Immunoglobulins"/>
    <property type="match status" value="1"/>
</dbReference>
<dbReference type="InterPro" id="IPR014756">
    <property type="entry name" value="Ig_E-set"/>
</dbReference>
<dbReference type="SUPFAM" id="SSF160219">
    <property type="entry name" value="AMPKBI-like"/>
    <property type="match status" value="1"/>
</dbReference>
<keyword evidence="2" id="KW-0597">Phosphoprotein</keyword>
<dbReference type="EMBL" id="HE978316">
    <property type="protein sequence ID" value="CCK69432.1"/>
    <property type="molecule type" value="Genomic_DNA"/>
</dbReference>
<dbReference type="eggNOG" id="KOG1616">
    <property type="taxonomic scope" value="Eukaryota"/>
</dbReference>
<proteinExistence type="inferred from homology"/>
<dbReference type="PANTHER" id="PTHR10343:SF87">
    <property type="entry name" value="SNF1 PROTEIN KINASE SUBUNIT BETA-1"/>
    <property type="match status" value="1"/>
</dbReference>
<dbReference type="InterPro" id="IPR050827">
    <property type="entry name" value="CRP1_MDG1_kinase"/>
</dbReference>
<comment type="similarity">
    <text evidence="1">Belongs to the 5'-AMP-activated protein kinase beta subunit family.</text>
</comment>
<evidence type="ECO:0000313" key="6">
    <source>
        <dbReference type="Proteomes" id="UP000006310"/>
    </source>
</evidence>
<dbReference type="GO" id="GO:0005737">
    <property type="term" value="C:cytoplasm"/>
    <property type="evidence" value="ECO:0007669"/>
    <property type="project" value="TreeGrafter"/>
</dbReference>
<organism evidence="5 6">
    <name type="scientific">Huiozyma naganishii (strain ATCC MYA-139 / BCRC 22969 / CBS 8797 / KCTC 17520 / NBRC 10181 / NCYC 3082 / Yp74L-3)</name>
    <name type="common">Yeast</name>
    <name type="synonym">Kazachstania naganishii</name>
    <dbReference type="NCBI Taxonomy" id="1071383"/>
    <lineage>
        <taxon>Eukaryota</taxon>
        <taxon>Fungi</taxon>
        <taxon>Dikarya</taxon>
        <taxon>Ascomycota</taxon>
        <taxon>Saccharomycotina</taxon>
        <taxon>Saccharomycetes</taxon>
        <taxon>Saccharomycetales</taxon>
        <taxon>Saccharomycetaceae</taxon>
        <taxon>Huiozyma</taxon>
    </lineage>
</organism>
<evidence type="ECO:0000259" key="4">
    <source>
        <dbReference type="SMART" id="SM01010"/>
    </source>
</evidence>
<dbReference type="GO" id="GO:0019901">
    <property type="term" value="F:protein kinase binding"/>
    <property type="evidence" value="ECO:0007669"/>
    <property type="project" value="TreeGrafter"/>
</dbReference>
<keyword evidence="6" id="KW-1185">Reference proteome</keyword>
<dbReference type="InterPro" id="IPR037256">
    <property type="entry name" value="ASC_dom_sf"/>
</dbReference>
<evidence type="ECO:0000256" key="2">
    <source>
        <dbReference type="ARBA" id="ARBA00022553"/>
    </source>
</evidence>
<dbReference type="Gene3D" id="6.20.250.60">
    <property type="match status" value="1"/>
</dbReference>
<dbReference type="GO" id="GO:0007165">
    <property type="term" value="P:signal transduction"/>
    <property type="evidence" value="ECO:0007669"/>
    <property type="project" value="TreeGrafter"/>
</dbReference>
<dbReference type="SUPFAM" id="SSF81296">
    <property type="entry name" value="E set domains"/>
    <property type="match status" value="1"/>
</dbReference>
<evidence type="ECO:0000256" key="3">
    <source>
        <dbReference type="SAM" id="MobiDB-lite"/>
    </source>
</evidence>
<gene>
    <name evidence="5" type="primary">KNAG0C03230</name>
    <name evidence="5" type="ordered locus">KNAG_0C03230</name>
</gene>
<feature type="region of interest" description="Disordered" evidence="3">
    <location>
        <begin position="28"/>
        <end position="65"/>
    </location>
</feature>
<dbReference type="Pfam" id="PF16561">
    <property type="entry name" value="AMPK1_CBM"/>
    <property type="match status" value="1"/>
</dbReference>
<reference evidence="6" key="2">
    <citation type="submission" date="2012-08" db="EMBL/GenBank/DDBJ databases">
        <title>Genome sequence of Kazachstania naganishii.</title>
        <authorList>
            <person name="Gordon J.L."/>
            <person name="Armisen D."/>
            <person name="Proux-Wera E."/>
            <person name="OhEigeartaigh S.S."/>
            <person name="Byrne K.P."/>
            <person name="Wolfe K.H."/>
        </authorList>
    </citation>
    <scope>NUCLEOTIDE SEQUENCE [LARGE SCALE GENOMIC DNA]</scope>
    <source>
        <strain evidence="6">ATCC MYA-139 / BCRC 22969 / CBS 8797 / CCRC 22969 / KCTC 17520 / NBRC 10181 / NCYC 3082</strain>
    </source>
</reference>
<dbReference type="RefSeq" id="XP_022463678.1">
    <property type="nucleotide sequence ID" value="XM_022607043.1"/>
</dbReference>
<feature type="compositionally biased region" description="Basic residues" evidence="3">
    <location>
        <begin position="44"/>
        <end position="56"/>
    </location>
</feature>
<dbReference type="AlphaFoldDB" id="J7RWP1"/>
<evidence type="ECO:0000256" key="1">
    <source>
        <dbReference type="ARBA" id="ARBA00010926"/>
    </source>
</evidence>
<name>J7RWP1_HUIN7</name>
<dbReference type="InterPro" id="IPR013783">
    <property type="entry name" value="Ig-like_fold"/>
</dbReference>
<dbReference type="Pfam" id="PF04739">
    <property type="entry name" value="AMPKBI"/>
    <property type="match status" value="1"/>
</dbReference>
<dbReference type="GO" id="GO:0031588">
    <property type="term" value="C:nucleotide-activated protein kinase complex"/>
    <property type="evidence" value="ECO:0007669"/>
    <property type="project" value="TreeGrafter"/>
</dbReference>
<dbReference type="GeneID" id="34525112"/>